<dbReference type="AlphaFoldDB" id="A0A1J1HFM9"/>
<keyword evidence="2" id="KW-0970">Cilium biogenesis/degradation</keyword>
<dbReference type="Pfam" id="PF15305">
    <property type="entry name" value="IFT43"/>
    <property type="match status" value="1"/>
</dbReference>
<evidence type="ECO:0000256" key="2">
    <source>
        <dbReference type="ARBA" id="ARBA00022794"/>
    </source>
</evidence>
<dbReference type="EMBL" id="CVRI01000001">
    <property type="protein sequence ID" value="CRK86362.1"/>
    <property type="molecule type" value="Genomic_DNA"/>
</dbReference>
<protein>
    <submittedName>
        <fullName evidence="3">CLUMA_CG000158, isoform A</fullName>
    </submittedName>
</protein>
<dbReference type="GO" id="GO:0030991">
    <property type="term" value="C:intraciliary transport particle A"/>
    <property type="evidence" value="ECO:0007669"/>
    <property type="project" value="InterPro"/>
</dbReference>
<reference evidence="3 4" key="1">
    <citation type="submission" date="2015-04" db="EMBL/GenBank/DDBJ databases">
        <authorList>
            <person name="Syromyatnikov M.Y."/>
            <person name="Popov V.N."/>
        </authorList>
    </citation>
    <scope>NUCLEOTIDE SEQUENCE [LARGE SCALE GENOMIC DNA]</scope>
</reference>
<comment type="similarity">
    <text evidence="1">Belongs to the IFT43 family.</text>
</comment>
<keyword evidence="4" id="KW-1185">Reference proteome</keyword>
<sequence>MSALPKKHGGWADEFKKSASKKNVLENIEKERFLSSASSRDGNIIEIPEIDEIQNLDNISEPPSRTIYNKDLDLDVLKKNPINVDDKTDLSILFEVLESESEIEEPDEIWHWNQLFTNVTAQISNEKQ</sequence>
<proteinExistence type="inferred from homology"/>
<organism evidence="3 4">
    <name type="scientific">Clunio marinus</name>
    <dbReference type="NCBI Taxonomy" id="568069"/>
    <lineage>
        <taxon>Eukaryota</taxon>
        <taxon>Metazoa</taxon>
        <taxon>Ecdysozoa</taxon>
        <taxon>Arthropoda</taxon>
        <taxon>Hexapoda</taxon>
        <taxon>Insecta</taxon>
        <taxon>Pterygota</taxon>
        <taxon>Neoptera</taxon>
        <taxon>Endopterygota</taxon>
        <taxon>Diptera</taxon>
        <taxon>Nematocera</taxon>
        <taxon>Chironomoidea</taxon>
        <taxon>Chironomidae</taxon>
        <taxon>Clunio</taxon>
    </lineage>
</organism>
<accession>A0A1J1HFM9</accession>
<evidence type="ECO:0000313" key="3">
    <source>
        <dbReference type="EMBL" id="CRK86362.1"/>
    </source>
</evidence>
<dbReference type="InterPro" id="IPR029302">
    <property type="entry name" value="IFT43"/>
</dbReference>
<dbReference type="GO" id="GO:0005929">
    <property type="term" value="C:cilium"/>
    <property type="evidence" value="ECO:0007669"/>
    <property type="project" value="TreeGrafter"/>
</dbReference>
<evidence type="ECO:0000256" key="1">
    <source>
        <dbReference type="ARBA" id="ARBA00007563"/>
    </source>
</evidence>
<dbReference type="PANTHER" id="PTHR33724">
    <property type="entry name" value="INTRAFLAGELLAR TRANSPORT PROTEIN 43 HOMOLOG"/>
    <property type="match status" value="1"/>
</dbReference>
<name>A0A1J1HFM9_9DIPT</name>
<dbReference type="STRING" id="568069.A0A1J1HFM9"/>
<gene>
    <name evidence="3" type="ORF">CLUMA_CG000158</name>
</gene>
<dbReference type="OrthoDB" id="206950at2759"/>
<dbReference type="Proteomes" id="UP000183832">
    <property type="component" value="Unassembled WGS sequence"/>
</dbReference>
<dbReference type="GO" id="GO:0035721">
    <property type="term" value="P:intraciliary retrograde transport"/>
    <property type="evidence" value="ECO:0007669"/>
    <property type="project" value="TreeGrafter"/>
</dbReference>
<evidence type="ECO:0000313" key="4">
    <source>
        <dbReference type="Proteomes" id="UP000183832"/>
    </source>
</evidence>
<dbReference type="PANTHER" id="PTHR33724:SF1">
    <property type="entry name" value="INTRAFLAGELLAR TRANSPORT PROTEIN 43 HOMOLOG"/>
    <property type="match status" value="1"/>
</dbReference>